<dbReference type="AlphaFoldDB" id="A0A0L7KP91"/>
<evidence type="ECO:0000256" key="3">
    <source>
        <dbReference type="SAM" id="MobiDB-lite"/>
    </source>
</evidence>
<reference evidence="5 6" key="1">
    <citation type="journal article" date="2015" name="Genome Biol. Evol.">
        <title>The genome of winter moth (Operophtera brumata) provides a genomic perspective on sexual dimorphism and phenology.</title>
        <authorList>
            <person name="Derks M.F."/>
            <person name="Smit S."/>
            <person name="Salis L."/>
            <person name="Schijlen E."/>
            <person name="Bossers A."/>
            <person name="Mateman C."/>
            <person name="Pijl A.S."/>
            <person name="de Ridder D."/>
            <person name="Groenen M.A."/>
            <person name="Visser M.E."/>
            <person name="Megens H.J."/>
        </authorList>
    </citation>
    <scope>NUCLEOTIDE SEQUENCE [LARGE SCALE GENOMIC DNA]</scope>
    <source>
        <strain evidence="5">WM2013NL</strain>
        <tissue evidence="5">Head and thorax</tissue>
    </source>
</reference>
<protein>
    <recommendedName>
        <fullName evidence="2">ubiquitinyl hydrolase 1</fullName>
        <ecNumber evidence="2">3.4.19.12</ecNumber>
    </recommendedName>
</protein>
<dbReference type="InterPro" id="IPR050185">
    <property type="entry name" value="Ub_carboxyl-term_hydrolase"/>
</dbReference>
<feature type="region of interest" description="Disordered" evidence="3">
    <location>
        <begin position="1"/>
        <end position="31"/>
    </location>
</feature>
<dbReference type="PANTHER" id="PTHR21646:SF76">
    <property type="entry name" value="UBIQUITIN CARBOXYL-TERMINAL HYDROLASE 32"/>
    <property type="match status" value="1"/>
</dbReference>
<dbReference type="EMBL" id="JTDY01008054">
    <property type="protein sequence ID" value="KOB64774.1"/>
    <property type="molecule type" value="Genomic_DNA"/>
</dbReference>
<dbReference type="Gene3D" id="3.90.70.10">
    <property type="entry name" value="Cysteine proteinases"/>
    <property type="match status" value="1"/>
</dbReference>
<feature type="domain" description="Peptidase C19 ubiquitin carboxyl-terminal hydrolase" evidence="4">
    <location>
        <begin position="277"/>
        <end position="486"/>
    </location>
</feature>
<gene>
    <name evidence="5" type="ORF">OBRU01_23699</name>
</gene>
<sequence>MTPSPTLSTKSLNLKPSSPRLGRVQRSSPSDMCGMEQRAGARVHYLVAVHSSKWLHLKPSSPRLGRVQRSSPSDMCGMEQRASARVHYLVAVHRKQCRADAYFLASQRSKPALFGVPLLVGLRRGMSGRDLYGAVWTQVARLLDDSLGYEFPFTLRLVARGGAWCGLCAWARTCRGCALPTGTEPLVRDGPGELLLYTGTMTSSTLDALDLSALGGGSRHGASRSCMLAIEWDPTALHLRYQTTRERHCVEHSSEAVEAAKAIDLQSCLRAFTSPEKLEERYHCSACKENQPATKTLQLWKAPPILIIHLKRFQYVNNKWIKSQKVVNFPFQDFDPTDYLASGESGQEETELRGTETARATGVDQPAHRARQRRQPRGLPPAPTAAQPGPLRPQVQALCRRGKCHYRVLEASSLRTAPVSDDNLEDFHQHLLMHSQDPFELKYRLYAVVASSLRTAPASDDNLEDFHQHHLLHSQDPFDLKYRLYAVVVSVTIVCSRRAACAPRPSATTAWRTSTSTC</sequence>
<feature type="region of interest" description="Disordered" evidence="3">
    <location>
        <begin position="340"/>
        <end position="391"/>
    </location>
</feature>
<evidence type="ECO:0000256" key="2">
    <source>
        <dbReference type="ARBA" id="ARBA00012759"/>
    </source>
</evidence>
<proteinExistence type="predicted"/>
<dbReference type="InterPro" id="IPR001394">
    <property type="entry name" value="Peptidase_C19_UCH"/>
</dbReference>
<organism evidence="5 6">
    <name type="scientific">Operophtera brumata</name>
    <name type="common">Winter moth</name>
    <name type="synonym">Phalaena brumata</name>
    <dbReference type="NCBI Taxonomy" id="104452"/>
    <lineage>
        <taxon>Eukaryota</taxon>
        <taxon>Metazoa</taxon>
        <taxon>Ecdysozoa</taxon>
        <taxon>Arthropoda</taxon>
        <taxon>Hexapoda</taxon>
        <taxon>Insecta</taxon>
        <taxon>Pterygota</taxon>
        <taxon>Neoptera</taxon>
        <taxon>Endopterygota</taxon>
        <taxon>Lepidoptera</taxon>
        <taxon>Glossata</taxon>
        <taxon>Ditrysia</taxon>
        <taxon>Geometroidea</taxon>
        <taxon>Geometridae</taxon>
        <taxon>Larentiinae</taxon>
        <taxon>Operophtera</taxon>
    </lineage>
</organism>
<dbReference type="STRING" id="104452.A0A0L7KP91"/>
<dbReference type="PANTHER" id="PTHR21646">
    <property type="entry name" value="UBIQUITIN CARBOXYL-TERMINAL HYDROLASE"/>
    <property type="match status" value="1"/>
</dbReference>
<evidence type="ECO:0000313" key="6">
    <source>
        <dbReference type="Proteomes" id="UP000037510"/>
    </source>
</evidence>
<keyword evidence="5" id="KW-0378">Hydrolase</keyword>
<dbReference type="GO" id="GO:0004843">
    <property type="term" value="F:cysteine-type deubiquitinase activity"/>
    <property type="evidence" value="ECO:0007669"/>
    <property type="project" value="UniProtKB-EC"/>
</dbReference>
<evidence type="ECO:0000259" key="4">
    <source>
        <dbReference type="Pfam" id="PF00443"/>
    </source>
</evidence>
<dbReference type="Proteomes" id="UP000037510">
    <property type="component" value="Unassembled WGS sequence"/>
</dbReference>
<dbReference type="GO" id="GO:0005794">
    <property type="term" value="C:Golgi apparatus"/>
    <property type="evidence" value="ECO:0007669"/>
    <property type="project" value="TreeGrafter"/>
</dbReference>
<keyword evidence="6" id="KW-1185">Reference proteome</keyword>
<feature type="compositionally biased region" description="Polar residues" evidence="3">
    <location>
        <begin position="1"/>
        <end position="16"/>
    </location>
</feature>
<dbReference type="EC" id="3.4.19.12" evidence="2"/>
<evidence type="ECO:0000313" key="5">
    <source>
        <dbReference type="EMBL" id="KOB64774.1"/>
    </source>
</evidence>
<dbReference type="GO" id="GO:0016579">
    <property type="term" value="P:protein deubiquitination"/>
    <property type="evidence" value="ECO:0007669"/>
    <property type="project" value="InterPro"/>
</dbReference>
<evidence type="ECO:0000256" key="1">
    <source>
        <dbReference type="ARBA" id="ARBA00000707"/>
    </source>
</evidence>
<accession>A0A0L7KP91</accession>
<comment type="caution">
    <text evidence="5">The sequence shown here is derived from an EMBL/GenBank/DDBJ whole genome shotgun (WGS) entry which is preliminary data.</text>
</comment>
<dbReference type="Pfam" id="PF00443">
    <property type="entry name" value="UCH"/>
    <property type="match status" value="1"/>
</dbReference>
<name>A0A0L7KP91_OPEBR</name>
<dbReference type="SUPFAM" id="SSF54001">
    <property type="entry name" value="Cysteine proteinases"/>
    <property type="match status" value="1"/>
</dbReference>
<comment type="catalytic activity">
    <reaction evidence="1">
        <text>Thiol-dependent hydrolysis of ester, thioester, amide, peptide and isopeptide bonds formed by the C-terminal Gly of ubiquitin (a 76-residue protein attached to proteins as an intracellular targeting signal).</text>
        <dbReference type="EC" id="3.4.19.12"/>
    </reaction>
</comment>
<dbReference type="InterPro" id="IPR038765">
    <property type="entry name" value="Papain-like_cys_pep_sf"/>
</dbReference>